<sequence>MPIPVCSLILNERQRFAADGDYHVVRFPFGGGESYDAEGMHQVRQPDGEEVTDWRGDDRSGLIWPSVDGWGALTAMIQWEAGDYSELRDQIVRDPLGLSDDPVNTTATDHRRPSPGMQCFTKHHELFVHPHVPLAIRVAHNDGRPRHLVHAQFKLAIHT</sequence>
<dbReference type="RefSeq" id="WP_114014626.1">
    <property type="nucleotide sequence ID" value="NZ_QOIM01000025.1"/>
</dbReference>
<proteinExistence type="predicted"/>
<dbReference type="OrthoDB" id="3425831at2"/>
<name>A0A367EX60_9ACTN</name>
<organism evidence="1 2">
    <name type="scientific">Streptomyces reniochalinae</name>
    <dbReference type="NCBI Taxonomy" id="2250578"/>
    <lineage>
        <taxon>Bacteria</taxon>
        <taxon>Bacillati</taxon>
        <taxon>Actinomycetota</taxon>
        <taxon>Actinomycetes</taxon>
        <taxon>Kitasatosporales</taxon>
        <taxon>Streptomycetaceae</taxon>
        <taxon>Streptomyces</taxon>
    </lineage>
</organism>
<accession>A0A367EX60</accession>
<gene>
    <name evidence="1" type="ORF">DQ392_06995</name>
</gene>
<evidence type="ECO:0000313" key="2">
    <source>
        <dbReference type="Proteomes" id="UP000253507"/>
    </source>
</evidence>
<comment type="caution">
    <text evidence="1">The sequence shown here is derived from an EMBL/GenBank/DDBJ whole genome shotgun (WGS) entry which is preliminary data.</text>
</comment>
<evidence type="ECO:0000313" key="1">
    <source>
        <dbReference type="EMBL" id="RCG22232.1"/>
    </source>
</evidence>
<reference evidence="1 2" key="1">
    <citation type="submission" date="2018-06" db="EMBL/GenBank/DDBJ databases">
        <title>Streptomyces reniochalinae sp. nov. and Streptomyces diacarnus sp. nov. from marine sponges.</title>
        <authorList>
            <person name="Li L."/>
        </authorList>
    </citation>
    <scope>NUCLEOTIDE SEQUENCE [LARGE SCALE GENOMIC DNA]</scope>
    <source>
        <strain evidence="1 2">LHW50302</strain>
    </source>
</reference>
<dbReference type="EMBL" id="QOIM01000025">
    <property type="protein sequence ID" value="RCG22232.1"/>
    <property type="molecule type" value="Genomic_DNA"/>
</dbReference>
<keyword evidence="2" id="KW-1185">Reference proteome</keyword>
<dbReference type="Proteomes" id="UP000253507">
    <property type="component" value="Unassembled WGS sequence"/>
</dbReference>
<protein>
    <submittedName>
        <fullName evidence="1">Uncharacterized protein</fullName>
    </submittedName>
</protein>
<dbReference type="AlphaFoldDB" id="A0A367EX60"/>